<sequence length="1251" mass="130252">MANIDVVARLQLRAEQFSSEGGKKAAELASKMRTASQDVRASWASSFSDVQRLAATAFQMPRTAGGALDLSSEIGQLRRAAEASEQRAEAARQMAVAMQAAAGAANVDSEALRRDADAAAVSALASERDAAAIRERIIALEAVQVELNQTTMQTRQLTDTGNKHVVSANQQRQSMMMLGQQAQDFTVQVASGQSAVTAFVQQIGQASFALQGMGGRMAGVAAFLTSFGGILTTTAVIALAPFVAKILEGNDALGEAIDKLRKDAEETEVNRQAKIQFTRSIEGQIEAQRALNAEMERGLVSQRQINRQNLDNSQRRFDDRRGDVANLSLQLLQARQKLADVVAAAEQSSKVPTVDGDYLFAGQIQAASAEVDRLREELTKQRRAMREAEQGVIDATVTIAKENAAALADPVEQIKRKYDDLADAAIKAARNNKQLADSLEGVLAGYERQKDKETKAARDRESAAERGGRVALGTTIANEGGAATLAAAQRFVGAREDTAGGRATLRDLFGGAGISIDPEKTAWCAAFVNAVLAGQGIKGTGSLAARSFLNYGTATNRPTQGDIVVLRRGTGGQGHTGFYAGTDARGRVLVTGGNQDNGVSTAPFARSEVLGFRRAPTASRAYADELRAQKAAADEAKRSNAELERSLDQLADRFDPATAAARQYRDEIAAIIKLQAAGKLGAGEGFDLMKGARQRMVDARSNAFNQSFRTVIGEDSINAAVGELNAGIMSATDLWNHRLELGALNAGEALAGAVGNIADMFGLRIGGAANALFAPGGIQGGARETAKLLGESLKGVGLNLSDKSLGAITTALAGAATGQIGGSIFSGITGKKNSAVGSAAGGILGELAGKELGKVVTKEVGGALGKTLGGAAGPIGSLVGGALGGLLGGLFQKAKTGAVSVTGSNVGVIGGNNAGVQQVLSGLGGAVQKGVNRIVDQLGGTLGDYMVSIGKYDDYYRVSSTNTKTVGEKGYSPGRVPGLIYDGTDESAAVEAAIRDAIADGAVKGISEAAKRVLAAGKDLDSALNKALLIESVPRDLKAMLDPVGAAVDDLNRRFQKTVDALKEGGASAEEMARAEQLYNLQLQQVKNSTAAASASLKSFLTDLKLGGNSPYSLREQEATALAQLKPYLDQIGAGQRVDQDKYQQAARAYLDVERQLYGSTQAYFDAQAQIQAATAKAIETIDNAVPITPGVESPFAKATADSAAKTASNTQTGNELLSQLSDQMESVRQLLAQMQGGGASGFIGDVRAFG</sequence>
<proteinExistence type="predicted"/>
<gene>
    <name evidence="4" type="ORF">COA17_11045</name>
</gene>
<feature type="coiled-coil region" evidence="1">
    <location>
        <begin position="364"/>
        <end position="431"/>
    </location>
</feature>
<keyword evidence="2" id="KW-0812">Transmembrane</keyword>
<feature type="transmembrane region" description="Helical" evidence="2">
    <location>
        <begin position="220"/>
        <end position="243"/>
    </location>
</feature>
<evidence type="ECO:0000256" key="1">
    <source>
        <dbReference type="SAM" id="Coils"/>
    </source>
</evidence>
<keyword evidence="5" id="KW-1185">Reference proteome</keyword>
<reference evidence="4 5" key="1">
    <citation type="submission" date="2017-09" db="EMBL/GenBank/DDBJ databases">
        <title>Sphingomonas ginsenosidimutans KACC 14949, whole genome shotgun sequence.</title>
        <authorList>
            <person name="Feng G."/>
            <person name="Zhu H."/>
        </authorList>
    </citation>
    <scope>NUCLEOTIDE SEQUENCE [LARGE SCALE GENOMIC DNA]</scope>
    <source>
        <strain evidence="4 5">KACC 14949</strain>
    </source>
</reference>
<accession>A0A2A4HYC4</accession>
<evidence type="ECO:0000259" key="3">
    <source>
        <dbReference type="Pfam" id="PF05257"/>
    </source>
</evidence>
<evidence type="ECO:0000313" key="4">
    <source>
        <dbReference type="EMBL" id="PCG08685.1"/>
    </source>
</evidence>
<keyword evidence="2" id="KW-0472">Membrane</keyword>
<keyword evidence="2" id="KW-1133">Transmembrane helix</keyword>
<dbReference type="NCBIfam" id="TIGR02594">
    <property type="entry name" value="TIGR02594 family protein"/>
    <property type="match status" value="1"/>
</dbReference>
<comment type="caution">
    <text evidence="4">The sequence shown here is derived from an EMBL/GenBank/DDBJ whole genome shotgun (WGS) entry which is preliminary data.</text>
</comment>
<dbReference type="AlphaFoldDB" id="A0A2A4HYC4"/>
<dbReference type="InterPro" id="IPR013423">
    <property type="entry name" value="CHP02594"/>
</dbReference>
<protein>
    <recommendedName>
        <fullName evidence="3">Peptidase C51 domain-containing protein</fullName>
    </recommendedName>
</protein>
<dbReference type="InterPro" id="IPR007921">
    <property type="entry name" value="CHAP_dom"/>
</dbReference>
<feature type="coiled-coil region" evidence="1">
    <location>
        <begin position="626"/>
        <end position="653"/>
    </location>
</feature>
<dbReference type="Proteomes" id="UP000218784">
    <property type="component" value="Unassembled WGS sequence"/>
</dbReference>
<evidence type="ECO:0000256" key="2">
    <source>
        <dbReference type="SAM" id="Phobius"/>
    </source>
</evidence>
<evidence type="ECO:0000313" key="5">
    <source>
        <dbReference type="Proteomes" id="UP000218784"/>
    </source>
</evidence>
<dbReference type="EMBL" id="NWVD01000004">
    <property type="protein sequence ID" value="PCG08685.1"/>
    <property type="molecule type" value="Genomic_DNA"/>
</dbReference>
<name>A0A2A4HYC4_9SPHN</name>
<feature type="domain" description="Peptidase C51" evidence="3">
    <location>
        <begin position="519"/>
        <end position="594"/>
    </location>
</feature>
<organism evidence="4 5">
    <name type="scientific">Sphingomonas ginsenosidimutans</name>
    <dbReference type="NCBI Taxonomy" id="862134"/>
    <lineage>
        <taxon>Bacteria</taxon>
        <taxon>Pseudomonadati</taxon>
        <taxon>Pseudomonadota</taxon>
        <taxon>Alphaproteobacteria</taxon>
        <taxon>Sphingomonadales</taxon>
        <taxon>Sphingomonadaceae</taxon>
        <taxon>Sphingomonas</taxon>
    </lineage>
</organism>
<dbReference type="RefSeq" id="WP_096612420.1">
    <property type="nucleotide sequence ID" value="NZ_NWVD01000004.1"/>
</dbReference>
<keyword evidence="1" id="KW-0175">Coiled coil</keyword>
<dbReference type="Pfam" id="PF05257">
    <property type="entry name" value="CHAP"/>
    <property type="match status" value="1"/>
</dbReference>